<name>A0A379JH48_9NOCA</name>
<dbReference type="Proteomes" id="UP000255467">
    <property type="component" value="Unassembled WGS sequence"/>
</dbReference>
<evidence type="ECO:0000313" key="1">
    <source>
        <dbReference type="EMBL" id="SUD47744.1"/>
    </source>
</evidence>
<dbReference type="RefSeq" id="WP_039819294.1">
    <property type="nucleotide sequence ID" value="NZ_UGRY01000003.1"/>
</dbReference>
<dbReference type="EMBL" id="UGRY01000003">
    <property type="protein sequence ID" value="SUD47744.1"/>
    <property type="molecule type" value="Genomic_DNA"/>
</dbReference>
<organism evidence="1 2">
    <name type="scientific">Nocardia otitidiscaviarum</name>
    <dbReference type="NCBI Taxonomy" id="1823"/>
    <lineage>
        <taxon>Bacteria</taxon>
        <taxon>Bacillati</taxon>
        <taxon>Actinomycetota</taxon>
        <taxon>Actinomycetes</taxon>
        <taxon>Mycobacteriales</taxon>
        <taxon>Nocardiaceae</taxon>
        <taxon>Nocardia</taxon>
    </lineage>
</organism>
<gene>
    <name evidence="1" type="ORF">NCTC1934_05066</name>
</gene>
<dbReference type="STRING" id="1406858.GCA_000710895_01959"/>
<dbReference type="AlphaFoldDB" id="A0A379JH48"/>
<dbReference type="OrthoDB" id="4554007at2"/>
<evidence type="ECO:0000313" key="2">
    <source>
        <dbReference type="Proteomes" id="UP000255467"/>
    </source>
</evidence>
<proteinExistence type="predicted"/>
<keyword evidence="2" id="KW-1185">Reference proteome</keyword>
<accession>A0A379JH48</accession>
<reference evidence="1 2" key="1">
    <citation type="submission" date="2018-06" db="EMBL/GenBank/DDBJ databases">
        <authorList>
            <consortium name="Pathogen Informatics"/>
            <person name="Doyle S."/>
        </authorList>
    </citation>
    <scope>NUCLEOTIDE SEQUENCE [LARGE SCALE GENOMIC DNA]</scope>
    <source>
        <strain evidence="1 2">NCTC1934</strain>
    </source>
</reference>
<sequence>MDEHLPTLVAIYDLGSWDPRRVAEFRLTETGTAALTFTTPGGCALAEQWHRSGIEVLGTGNYVRPDDGPGFMRALLQPFGMSYYDIVDESDGQR</sequence>
<protein>
    <submittedName>
        <fullName evidence="1">Uncharacterized protein</fullName>
    </submittedName>
</protein>